<dbReference type="EMBL" id="DTKL01000015">
    <property type="protein sequence ID" value="HGY93424.1"/>
    <property type="molecule type" value="Genomic_DNA"/>
</dbReference>
<dbReference type="SUPFAM" id="SSF54211">
    <property type="entry name" value="Ribosomal protein S5 domain 2-like"/>
    <property type="match status" value="1"/>
</dbReference>
<sequence length="531" mass="57341">MLFKALSAAVYGIDANIIDVEVDFSGVTTLESRFNMVGLPDAAVRESRDRVRSAIKNSGFEIPTTNITINLAPADMKKEGAGFDLPMAIGILGAYGALQIKDIREFLLVGELGLDGSLRPVPGMLPVAVAARERGIRNLVIPKANAREAGVVEGISVYPVETLNDARELLNAAGNGGIHTAPFRVQAEETLESDTYFGPDFADVRGQQAAKRALEVAAAGGHNILMIGPPGSGKTMLAKRLPSILAPLSFDEALETTKIHSVAGVLDAEAGLVTQRPFRSPHHTISDAGLIGGGMIPRPGEVSLAHNGVLFLDELPEFPRNVLEVMRQPLEDRNVVIARAAMSLAFPASFMLAAAMNPCPCGYFNDRSRECHCTPPLIQRYVAKVSGPLLDRIDIHIEVPAVQYRELRGGAASESSAAIRARVVQARQRQAARFGNTAGAPSAGRTQKEKSRTYSNAQMTTRQIREHCELNPEAEKLLERAMQQQGLTARAHDRILKVARTIADLAGEESVALPHIAEAIQYRTLDRSYWN</sequence>
<evidence type="ECO:0000256" key="4">
    <source>
        <dbReference type="SAM" id="MobiDB-lite"/>
    </source>
</evidence>
<comment type="similarity">
    <text evidence="1">Belongs to the Mg-chelatase subunits D/I family. ComM subfamily.</text>
</comment>
<dbReference type="GO" id="GO:0003677">
    <property type="term" value="F:DNA binding"/>
    <property type="evidence" value="ECO:0007669"/>
    <property type="project" value="InterPro"/>
</dbReference>
<feature type="domain" description="AAA+ ATPase" evidence="5">
    <location>
        <begin position="220"/>
        <end position="403"/>
    </location>
</feature>
<dbReference type="PRINTS" id="PR01657">
    <property type="entry name" value="MCMFAMILY"/>
</dbReference>
<dbReference type="InterPro" id="IPR027417">
    <property type="entry name" value="P-loop_NTPase"/>
</dbReference>
<dbReference type="InterPro" id="IPR045006">
    <property type="entry name" value="CHLI-like"/>
</dbReference>
<keyword evidence="2" id="KW-0547">Nucleotide-binding</keyword>
<evidence type="ECO:0000313" key="6">
    <source>
        <dbReference type="EMBL" id="HGY93424.1"/>
    </source>
</evidence>
<reference evidence="6" key="1">
    <citation type="journal article" date="2020" name="mSystems">
        <title>Genome- and Community-Level Interaction Insights into Carbon Utilization and Element Cycling Functions of Hydrothermarchaeota in Hydrothermal Sediment.</title>
        <authorList>
            <person name="Zhou Z."/>
            <person name="Liu Y."/>
            <person name="Xu W."/>
            <person name="Pan J."/>
            <person name="Luo Z.H."/>
            <person name="Li M."/>
        </authorList>
    </citation>
    <scope>NUCLEOTIDE SEQUENCE [LARGE SCALE GENOMIC DNA]</scope>
    <source>
        <strain evidence="6">SpSt-855</strain>
    </source>
</reference>
<dbReference type="Pfam" id="PF01078">
    <property type="entry name" value="Mg_chelatase"/>
    <property type="match status" value="1"/>
</dbReference>
<comment type="caution">
    <text evidence="6">The sequence shown here is derived from an EMBL/GenBank/DDBJ whole genome shotgun (WGS) entry which is preliminary data.</text>
</comment>
<dbReference type="PANTHER" id="PTHR32039">
    <property type="entry name" value="MAGNESIUM-CHELATASE SUBUNIT CHLI"/>
    <property type="match status" value="1"/>
</dbReference>
<proteinExistence type="inferred from homology"/>
<dbReference type="InterPro" id="IPR025158">
    <property type="entry name" value="Mg_chelat-rel_C"/>
</dbReference>
<dbReference type="InterPro" id="IPR003593">
    <property type="entry name" value="AAA+_ATPase"/>
</dbReference>
<dbReference type="NCBIfam" id="TIGR00368">
    <property type="entry name" value="YifB family Mg chelatase-like AAA ATPase"/>
    <property type="match status" value="1"/>
</dbReference>
<dbReference type="InterPro" id="IPR020568">
    <property type="entry name" value="Ribosomal_Su5_D2-typ_SF"/>
</dbReference>
<dbReference type="InterPro" id="IPR004482">
    <property type="entry name" value="Mg_chelat-rel"/>
</dbReference>
<dbReference type="GO" id="GO:0005524">
    <property type="term" value="F:ATP binding"/>
    <property type="evidence" value="ECO:0007669"/>
    <property type="project" value="UniProtKB-KW"/>
</dbReference>
<dbReference type="InterPro" id="IPR000523">
    <property type="entry name" value="Mg_chelatse_chII-like_cat_dom"/>
</dbReference>
<gene>
    <name evidence="6" type="ORF">ENW50_01855</name>
</gene>
<feature type="region of interest" description="Disordered" evidence="4">
    <location>
        <begin position="432"/>
        <end position="456"/>
    </location>
</feature>
<dbReference type="PANTHER" id="PTHR32039:SF7">
    <property type="entry name" value="COMPETENCE PROTEIN COMM"/>
    <property type="match status" value="1"/>
</dbReference>
<keyword evidence="3 6" id="KW-0067">ATP-binding</keyword>
<dbReference type="Pfam" id="PF13541">
    <property type="entry name" value="ChlI"/>
    <property type="match status" value="1"/>
</dbReference>
<dbReference type="InterPro" id="IPR001208">
    <property type="entry name" value="MCM_dom"/>
</dbReference>
<protein>
    <submittedName>
        <fullName evidence="6">ATP-binding protein</fullName>
    </submittedName>
</protein>
<dbReference type="SMART" id="SM00382">
    <property type="entry name" value="AAA"/>
    <property type="match status" value="1"/>
</dbReference>
<accession>A0A7V4XQN4</accession>
<dbReference type="AlphaFoldDB" id="A0A7V4XQN4"/>
<evidence type="ECO:0000256" key="2">
    <source>
        <dbReference type="ARBA" id="ARBA00022741"/>
    </source>
</evidence>
<evidence type="ECO:0000259" key="5">
    <source>
        <dbReference type="SMART" id="SM00382"/>
    </source>
</evidence>
<dbReference type="Gene3D" id="3.40.50.300">
    <property type="entry name" value="P-loop containing nucleotide triphosphate hydrolases"/>
    <property type="match status" value="1"/>
</dbReference>
<dbReference type="InterPro" id="IPR014721">
    <property type="entry name" value="Ribsml_uS5_D2-typ_fold_subgr"/>
</dbReference>
<dbReference type="SUPFAM" id="SSF52540">
    <property type="entry name" value="P-loop containing nucleoside triphosphate hydrolases"/>
    <property type="match status" value="1"/>
</dbReference>
<organism evidence="6">
    <name type="scientific">Acidobacterium capsulatum</name>
    <dbReference type="NCBI Taxonomy" id="33075"/>
    <lineage>
        <taxon>Bacteria</taxon>
        <taxon>Pseudomonadati</taxon>
        <taxon>Acidobacteriota</taxon>
        <taxon>Terriglobia</taxon>
        <taxon>Terriglobales</taxon>
        <taxon>Acidobacteriaceae</taxon>
        <taxon>Acidobacterium</taxon>
    </lineage>
</organism>
<evidence type="ECO:0000256" key="3">
    <source>
        <dbReference type="ARBA" id="ARBA00022840"/>
    </source>
</evidence>
<evidence type="ECO:0000256" key="1">
    <source>
        <dbReference type="ARBA" id="ARBA00006354"/>
    </source>
</evidence>
<dbReference type="Pfam" id="PF13335">
    <property type="entry name" value="Mg_chelatase_C"/>
    <property type="match status" value="1"/>
</dbReference>
<dbReference type="Gene3D" id="3.30.230.10">
    <property type="match status" value="1"/>
</dbReference>
<name>A0A7V4XQN4_9BACT</name>